<keyword evidence="2" id="KW-0472">Membrane</keyword>
<sequence>MFEEKLKDLRKRKNLSQEGLANLLGVSKQSVYKWERGVNKPDTENLKKMASLFDMKVDDLLNDEPLSEIEKGGVKVLTHKEKKNLKNYLRYMPLFGLITSLLLAVLFLTVLDFDLNIPLTVYILLPVIVYTFAFYLPFKIIQKKRER</sequence>
<keyword evidence="2" id="KW-1133">Transmembrane helix</keyword>
<accession>A0A265E3R6</accession>
<evidence type="ECO:0000256" key="2">
    <source>
        <dbReference type="SAM" id="Phobius"/>
    </source>
</evidence>
<reference evidence="4 5" key="1">
    <citation type="submission" date="2017-07" db="EMBL/GenBank/DDBJ databases">
        <title>Shotgun whole genome sequences of three halophilic bacterial isolates.</title>
        <authorList>
            <person name="Pozzo T."/>
            <person name="Higdon S.M."/>
            <person name="Quillaguaman J."/>
        </authorList>
    </citation>
    <scope>NUCLEOTIDE SEQUENCE [LARGE SCALE GENOMIC DNA]</scope>
    <source>
        <strain evidence="4 5">BU-1</strain>
    </source>
</reference>
<organism evidence="4 5">
    <name type="scientific">Salinicoccus roseus</name>
    <dbReference type="NCBI Taxonomy" id="45670"/>
    <lineage>
        <taxon>Bacteria</taxon>
        <taxon>Bacillati</taxon>
        <taxon>Bacillota</taxon>
        <taxon>Bacilli</taxon>
        <taxon>Bacillales</taxon>
        <taxon>Staphylococcaceae</taxon>
        <taxon>Salinicoccus</taxon>
    </lineage>
</organism>
<comment type="caution">
    <text evidence="4">The sequence shown here is derived from an EMBL/GenBank/DDBJ whole genome shotgun (WGS) entry which is preliminary data.</text>
</comment>
<dbReference type="CDD" id="cd00093">
    <property type="entry name" value="HTH_XRE"/>
    <property type="match status" value="1"/>
</dbReference>
<dbReference type="GO" id="GO:0003677">
    <property type="term" value="F:DNA binding"/>
    <property type="evidence" value="ECO:0007669"/>
    <property type="project" value="UniProtKB-KW"/>
</dbReference>
<gene>
    <name evidence="4" type="ORF">CFN03_12805</name>
</gene>
<dbReference type="Gene3D" id="1.10.260.40">
    <property type="entry name" value="lambda repressor-like DNA-binding domains"/>
    <property type="match status" value="1"/>
</dbReference>
<dbReference type="InterPro" id="IPR001387">
    <property type="entry name" value="Cro/C1-type_HTH"/>
</dbReference>
<protein>
    <recommendedName>
        <fullName evidence="3">HTH cro/C1-type domain-containing protein</fullName>
    </recommendedName>
</protein>
<dbReference type="Pfam" id="PF01381">
    <property type="entry name" value="HTH_3"/>
    <property type="match status" value="1"/>
</dbReference>
<dbReference type="PANTHER" id="PTHR46558:SF11">
    <property type="entry name" value="HTH-TYPE TRANSCRIPTIONAL REGULATOR XRE"/>
    <property type="match status" value="1"/>
</dbReference>
<evidence type="ECO:0000256" key="1">
    <source>
        <dbReference type="ARBA" id="ARBA00023125"/>
    </source>
</evidence>
<dbReference type="SUPFAM" id="SSF47413">
    <property type="entry name" value="lambda repressor-like DNA-binding domains"/>
    <property type="match status" value="1"/>
</dbReference>
<evidence type="ECO:0000313" key="4">
    <source>
        <dbReference type="EMBL" id="OZT76209.1"/>
    </source>
</evidence>
<proteinExistence type="predicted"/>
<dbReference type="InterPro" id="IPR010982">
    <property type="entry name" value="Lambda_DNA-bd_dom_sf"/>
</dbReference>
<keyword evidence="1" id="KW-0238">DNA-binding</keyword>
<feature type="domain" description="HTH cro/C1-type" evidence="3">
    <location>
        <begin position="6"/>
        <end position="60"/>
    </location>
</feature>
<feature type="transmembrane region" description="Helical" evidence="2">
    <location>
        <begin position="88"/>
        <end position="111"/>
    </location>
</feature>
<dbReference type="SMART" id="SM00530">
    <property type="entry name" value="HTH_XRE"/>
    <property type="match status" value="1"/>
</dbReference>
<dbReference type="Proteomes" id="UP000216682">
    <property type="component" value="Unassembled WGS sequence"/>
</dbReference>
<name>A0A265E3R6_9STAP</name>
<dbReference type="PROSITE" id="PS50943">
    <property type="entry name" value="HTH_CROC1"/>
    <property type="match status" value="1"/>
</dbReference>
<dbReference type="EMBL" id="NPEZ01000010">
    <property type="protein sequence ID" value="OZT76209.1"/>
    <property type="molecule type" value="Genomic_DNA"/>
</dbReference>
<feature type="transmembrane region" description="Helical" evidence="2">
    <location>
        <begin position="117"/>
        <end position="138"/>
    </location>
</feature>
<dbReference type="RefSeq" id="WP_094907365.1">
    <property type="nucleotide sequence ID" value="NZ_NPEZ01000010.1"/>
</dbReference>
<evidence type="ECO:0000259" key="3">
    <source>
        <dbReference type="PROSITE" id="PS50943"/>
    </source>
</evidence>
<evidence type="ECO:0000313" key="5">
    <source>
        <dbReference type="Proteomes" id="UP000216682"/>
    </source>
</evidence>
<dbReference type="PANTHER" id="PTHR46558">
    <property type="entry name" value="TRACRIPTIONAL REGULATORY PROTEIN-RELATED-RELATED"/>
    <property type="match status" value="1"/>
</dbReference>
<dbReference type="AlphaFoldDB" id="A0A265E3R6"/>
<keyword evidence="2" id="KW-0812">Transmembrane</keyword>